<accession>A0AAD5UX80</accession>
<proteinExistence type="predicted"/>
<reference evidence="2" key="1">
    <citation type="submission" date="2022-07" db="EMBL/GenBank/DDBJ databases">
        <title>Genome Sequence of Physisporinus lineatus.</title>
        <authorList>
            <person name="Buettner E."/>
        </authorList>
    </citation>
    <scope>NUCLEOTIDE SEQUENCE</scope>
    <source>
        <strain evidence="2">VT162</strain>
    </source>
</reference>
<sequence>MYHPVDTKRSRDWKWSAKYYTRTARPAKYYFIDFGLSVRYNPEDGEPLAYPIQGGDKTVPEFQGDGLSQPSNPF</sequence>
<name>A0AAD5UX80_9APHY</name>
<evidence type="ECO:0000313" key="2">
    <source>
        <dbReference type="EMBL" id="KAJ3476416.1"/>
    </source>
</evidence>
<keyword evidence="3" id="KW-1185">Reference proteome</keyword>
<feature type="region of interest" description="Disordered" evidence="1">
    <location>
        <begin position="54"/>
        <end position="74"/>
    </location>
</feature>
<organism evidence="2 3">
    <name type="scientific">Meripilus lineatus</name>
    <dbReference type="NCBI Taxonomy" id="2056292"/>
    <lineage>
        <taxon>Eukaryota</taxon>
        <taxon>Fungi</taxon>
        <taxon>Dikarya</taxon>
        <taxon>Basidiomycota</taxon>
        <taxon>Agaricomycotina</taxon>
        <taxon>Agaricomycetes</taxon>
        <taxon>Polyporales</taxon>
        <taxon>Meripilaceae</taxon>
        <taxon>Meripilus</taxon>
    </lineage>
</organism>
<protein>
    <submittedName>
        <fullName evidence="2">Uncharacterized protein</fullName>
    </submittedName>
</protein>
<dbReference type="EMBL" id="JANAWD010000710">
    <property type="protein sequence ID" value="KAJ3476416.1"/>
    <property type="molecule type" value="Genomic_DNA"/>
</dbReference>
<gene>
    <name evidence="2" type="ORF">NLI96_g11175</name>
</gene>
<dbReference type="Proteomes" id="UP001212997">
    <property type="component" value="Unassembled WGS sequence"/>
</dbReference>
<evidence type="ECO:0000313" key="3">
    <source>
        <dbReference type="Proteomes" id="UP001212997"/>
    </source>
</evidence>
<evidence type="ECO:0000256" key="1">
    <source>
        <dbReference type="SAM" id="MobiDB-lite"/>
    </source>
</evidence>
<dbReference type="AlphaFoldDB" id="A0AAD5UX80"/>
<comment type="caution">
    <text evidence="2">The sequence shown here is derived from an EMBL/GenBank/DDBJ whole genome shotgun (WGS) entry which is preliminary data.</text>
</comment>